<evidence type="ECO:0000313" key="9">
    <source>
        <dbReference type="Proteomes" id="UP000315400"/>
    </source>
</evidence>
<dbReference type="STRING" id="1260251.SPISAL_01145"/>
<feature type="binding site" evidence="6">
    <location>
        <position position="127"/>
    </location>
    <ligand>
        <name>Mn(2+)</name>
        <dbReference type="ChEBI" id="CHEBI:29035"/>
        <label>1</label>
    </ligand>
</feature>
<dbReference type="AlphaFoldDB" id="A0A540VTR7"/>
<dbReference type="InterPro" id="IPR006035">
    <property type="entry name" value="Ureohydrolase"/>
</dbReference>
<keyword evidence="1 6" id="KW-0479">Metal-binding</keyword>
<dbReference type="CDD" id="cd09988">
    <property type="entry name" value="Formimidoylglutamase"/>
    <property type="match status" value="1"/>
</dbReference>
<reference evidence="8 9" key="1">
    <citation type="submission" date="2019-06" db="EMBL/GenBank/DDBJ databases">
        <title>Metagenome assembled Genome of Spiribacter salinus SL48-SHIP from the microbial mat of Salt Lake 48 (Novosibirsk region, Russia).</title>
        <authorList>
            <person name="Shipova A."/>
            <person name="Rozanov A.S."/>
            <person name="Bryanskaya A.V."/>
            <person name="Peltek S.E."/>
        </authorList>
    </citation>
    <scope>NUCLEOTIDE SEQUENCE [LARGE SCALE GENOMIC DNA]</scope>
    <source>
        <strain evidence="8">SL48-SHIP-2</strain>
    </source>
</reference>
<dbReference type="SUPFAM" id="SSF52768">
    <property type="entry name" value="Arginase/deacetylase"/>
    <property type="match status" value="1"/>
</dbReference>
<evidence type="ECO:0000256" key="7">
    <source>
        <dbReference type="PROSITE-ProRule" id="PRU00742"/>
    </source>
</evidence>
<dbReference type="Gene3D" id="3.40.800.10">
    <property type="entry name" value="Ureohydrolase domain"/>
    <property type="match status" value="1"/>
</dbReference>
<name>A0A540VTR7_9GAMM</name>
<dbReference type="PROSITE" id="PS51409">
    <property type="entry name" value="ARGINASE_2"/>
    <property type="match status" value="1"/>
</dbReference>
<dbReference type="InterPro" id="IPR023696">
    <property type="entry name" value="Ureohydrolase_dom_sf"/>
</dbReference>
<keyword evidence="4 6" id="KW-0464">Manganese</keyword>
<feature type="binding site" evidence="6">
    <location>
        <position position="125"/>
    </location>
    <ligand>
        <name>Mn(2+)</name>
        <dbReference type="ChEBI" id="CHEBI:29035"/>
        <label>1</label>
    </ligand>
</feature>
<evidence type="ECO:0000256" key="4">
    <source>
        <dbReference type="ARBA" id="ARBA00023211"/>
    </source>
</evidence>
<comment type="cofactor">
    <cofactor evidence="6">
        <name>Mn(2+)</name>
        <dbReference type="ChEBI" id="CHEBI:29035"/>
    </cofactor>
    <text evidence="6">Binds 2 manganese ions per subunit.</text>
</comment>
<evidence type="ECO:0000313" key="8">
    <source>
        <dbReference type="EMBL" id="TQF00151.1"/>
    </source>
</evidence>
<dbReference type="GO" id="GO:0033389">
    <property type="term" value="P:putrescine biosynthetic process from arginine, via agmatine"/>
    <property type="evidence" value="ECO:0007669"/>
    <property type="project" value="TreeGrafter"/>
</dbReference>
<dbReference type="GO" id="GO:0019556">
    <property type="term" value="P:L-histidine catabolic process to glutamate and formamide"/>
    <property type="evidence" value="ECO:0007669"/>
    <property type="project" value="UniProtKB-UniRule"/>
</dbReference>
<comment type="caution">
    <text evidence="8">The sequence shown here is derived from an EMBL/GenBank/DDBJ whole genome shotgun (WGS) entry which is preliminary data.</text>
</comment>
<feature type="binding site" evidence="6">
    <location>
        <position position="100"/>
    </location>
    <ligand>
        <name>Mn(2+)</name>
        <dbReference type="ChEBI" id="CHEBI:29035"/>
        <label>1</label>
    </ligand>
</feature>
<accession>A0A540VTR7</accession>
<evidence type="ECO:0000256" key="3">
    <source>
        <dbReference type="ARBA" id="ARBA00022808"/>
    </source>
</evidence>
<evidence type="ECO:0000256" key="2">
    <source>
        <dbReference type="ARBA" id="ARBA00022801"/>
    </source>
</evidence>
<keyword evidence="2 8" id="KW-0378">Hydrolase</keyword>
<dbReference type="EC" id="3.5.3.8" evidence="5"/>
<feature type="binding site" evidence="6">
    <location>
        <position position="129"/>
    </location>
    <ligand>
        <name>Mn(2+)</name>
        <dbReference type="ChEBI" id="CHEBI:29035"/>
        <label>1</label>
    </ligand>
</feature>
<keyword evidence="3" id="KW-0369">Histidine metabolism</keyword>
<evidence type="ECO:0000256" key="6">
    <source>
        <dbReference type="PIRSR" id="PIRSR036979-1"/>
    </source>
</evidence>
<feature type="binding site" evidence="6">
    <location>
        <position position="218"/>
    </location>
    <ligand>
        <name>Mn(2+)</name>
        <dbReference type="ChEBI" id="CHEBI:29035"/>
        <label>1</label>
    </ligand>
</feature>
<dbReference type="InterPro" id="IPR005923">
    <property type="entry name" value="HutG"/>
</dbReference>
<sequence>MGGLLNSHTPCVCTASAPVSAGLLGFACDIGVRRNGGRVGAHAGPGAFREALASMGLSIPDHGDITPVLNSLEGAQERLAEAVAQQLDAVDRLLVVGGGHEATYGSHCGLRRHVGDRVVGVINIDAHFDLRDPYATGGNSGTAFSQIHADTPTGQWQYLVLGLAAESNSDALFDRASQIGAEWVSDVALQTGLSATVQHQIDQFVAASEVLHLSIDLDVLPRDQAPGVSAPAERGVPMPVVEALIDHIVDAARHCPGGLRLVDIVELNPTFDSKQMTARSAAVLASQVLGA</sequence>
<dbReference type="Pfam" id="PF00491">
    <property type="entry name" value="Arginase"/>
    <property type="match status" value="1"/>
</dbReference>
<dbReference type="Proteomes" id="UP000315400">
    <property type="component" value="Unassembled WGS sequence"/>
</dbReference>
<dbReference type="GO" id="GO:0008783">
    <property type="term" value="F:agmatinase activity"/>
    <property type="evidence" value="ECO:0007669"/>
    <property type="project" value="TreeGrafter"/>
</dbReference>
<comment type="similarity">
    <text evidence="7">Belongs to the arginase family.</text>
</comment>
<dbReference type="PANTHER" id="PTHR11358:SF35">
    <property type="entry name" value="FORMIMIDOYLGLUTAMASE"/>
    <property type="match status" value="1"/>
</dbReference>
<dbReference type="PANTHER" id="PTHR11358">
    <property type="entry name" value="ARGINASE/AGMATINASE"/>
    <property type="match status" value="1"/>
</dbReference>
<gene>
    <name evidence="8" type="primary">hutG</name>
    <name evidence="8" type="ORF">FKY71_04995</name>
</gene>
<dbReference type="GO" id="GO:0046872">
    <property type="term" value="F:metal ion binding"/>
    <property type="evidence" value="ECO:0007669"/>
    <property type="project" value="UniProtKB-KW"/>
</dbReference>
<evidence type="ECO:0000256" key="5">
    <source>
        <dbReference type="NCBIfam" id="TIGR01227"/>
    </source>
</evidence>
<protein>
    <recommendedName>
        <fullName evidence="5">Formimidoylglutamase</fullName>
        <ecNumber evidence="5">3.5.3.8</ecNumber>
    </recommendedName>
</protein>
<dbReference type="EMBL" id="VIFK01000022">
    <property type="protein sequence ID" value="TQF00151.1"/>
    <property type="molecule type" value="Genomic_DNA"/>
</dbReference>
<organism evidence="8 9">
    <name type="scientific">Spiribacter salinus</name>
    <dbReference type="NCBI Taxonomy" id="1335746"/>
    <lineage>
        <taxon>Bacteria</taxon>
        <taxon>Pseudomonadati</taxon>
        <taxon>Pseudomonadota</taxon>
        <taxon>Gammaproteobacteria</taxon>
        <taxon>Chromatiales</taxon>
        <taxon>Ectothiorhodospiraceae</taxon>
        <taxon>Spiribacter</taxon>
    </lineage>
</organism>
<dbReference type="GO" id="GO:0050415">
    <property type="term" value="F:formimidoylglutamase activity"/>
    <property type="evidence" value="ECO:0007669"/>
    <property type="project" value="UniProtKB-UniRule"/>
</dbReference>
<feature type="binding site" evidence="6">
    <location>
        <position position="216"/>
    </location>
    <ligand>
        <name>Mn(2+)</name>
        <dbReference type="ChEBI" id="CHEBI:29035"/>
        <label>1</label>
    </ligand>
</feature>
<dbReference type="PIRSF" id="PIRSF036979">
    <property type="entry name" value="Arginase"/>
    <property type="match status" value="1"/>
</dbReference>
<evidence type="ECO:0000256" key="1">
    <source>
        <dbReference type="ARBA" id="ARBA00022723"/>
    </source>
</evidence>
<dbReference type="NCBIfam" id="TIGR01227">
    <property type="entry name" value="hutG"/>
    <property type="match status" value="1"/>
</dbReference>
<proteinExistence type="inferred from homology"/>